<evidence type="ECO:0000313" key="3">
    <source>
        <dbReference type="EMBL" id="QGN16965.1"/>
    </source>
</evidence>
<dbReference type="InterPro" id="IPR004843">
    <property type="entry name" value="Calcineurin-like_PHP"/>
</dbReference>
<name>A0ABX6EX99_KLUMA</name>
<dbReference type="Gene3D" id="3.60.21.10">
    <property type="match status" value="1"/>
</dbReference>
<keyword evidence="1" id="KW-0812">Transmembrane</keyword>
<evidence type="ECO:0000256" key="1">
    <source>
        <dbReference type="SAM" id="Phobius"/>
    </source>
</evidence>
<keyword evidence="1" id="KW-1133">Transmembrane helix</keyword>
<dbReference type="Pfam" id="PF00149">
    <property type="entry name" value="Metallophos"/>
    <property type="match status" value="1"/>
</dbReference>
<gene>
    <name evidence="3" type="primary">PPN2</name>
    <name evidence="3" type="ORF">FIM1_3692</name>
</gene>
<keyword evidence="4" id="KW-1185">Reference proteome</keyword>
<dbReference type="PANTHER" id="PTHR42850:SF4">
    <property type="entry name" value="ZINC-DEPENDENT ENDOPOLYPHOSPHATASE"/>
    <property type="match status" value="1"/>
</dbReference>
<organism evidence="3 4">
    <name type="scientific">Kluyveromyces marxianus</name>
    <name type="common">Yeast</name>
    <name type="synonym">Candida kefyr</name>
    <dbReference type="NCBI Taxonomy" id="4911"/>
    <lineage>
        <taxon>Eukaryota</taxon>
        <taxon>Fungi</taxon>
        <taxon>Dikarya</taxon>
        <taxon>Ascomycota</taxon>
        <taxon>Saccharomycotina</taxon>
        <taxon>Saccharomycetes</taxon>
        <taxon>Saccharomycetales</taxon>
        <taxon>Saccharomycetaceae</taxon>
        <taxon>Kluyveromyces</taxon>
    </lineage>
</organism>
<reference evidence="3 4" key="2">
    <citation type="submission" date="2019-11" db="EMBL/GenBank/DDBJ databases">
        <authorList>
            <person name="Lu H."/>
        </authorList>
    </citation>
    <scope>NUCLEOTIDE SEQUENCE [LARGE SCALE GENOMIC DNA]</scope>
    <source>
        <strain evidence="3 4">FIM1</strain>
    </source>
</reference>
<accession>A0ABX6EX99</accession>
<feature type="domain" description="Calcineurin-like phosphoesterase" evidence="2">
    <location>
        <begin position="49"/>
        <end position="248"/>
    </location>
</feature>
<feature type="transmembrane region" description="Helical" evidence="1">
    <location>
        <begin position="6"/>
        <end position="24"/>
    </location>
</feature>
<proteinExistence type="predicted"/>
<dbReference type="InterPro" id="IPR029052">
    <property type="entry name" value="Metallo-depent_PP-like"/>
</dbReference>
<dbReference type="EMBL" id="CP015058">
    <property type="protein sequence ID" value="QGN16965.1"/>
    <property type="molecule type" value="Genomic_DNA"/>
</dbReference>
<dbReference type="PANTHER" id="PTHR42850">
    <property type="entry name" value="METALLOPHOSPHOESTERASE"/>
    <property type="match status" value="1"/>
</dbReference>
<reference evidence="3 4" key="1">
    <citation type="submission" date="2016-03" db="EMBL/GenBank/DDBJ databases">
        <title>How can Kluyveromyces marxianus grow so fast - potential evolutionary course in Saccharomyces Complex revealed by comparative genomics.</title>
        <authorList>
            <person name="Mo W."/>
            <person name="Lu W."/>
            <person name="Yang X."/>
            <person name="Qi J."/>
            <person name="Lv H."/>
        </authorList>
    </citation>
    <scope>NUCLEOTIDE SEQUENCE [LARGE SCALE GENOMIC DNA]</scope>
    <source>
        <strain evidence="3 4">FIM1</strain>
    </source>
</reference>
<keyword evidence="1" id="KW-0472">Membrane</keyword>
<dbReference type="InterPro" id="IPR050126">
    <property type="entry name" value="Ap4A_hydrolase"/>
</dbReference>
<dbReference type="Proteomes" id="UP000422736">
    <property type="component" value="Chromosome 5"/>
</dbReference>
<sequence>MAFFKGLTAFSVALFFMFVTFVLWHEKEYTNFPIIETIKYSTIDRFHDRIVFVGDIHGMYDQYRELIEDKVKPDANTTVVLLGDFISKGPDSNLIVNEVILNDNIDYRVECVLGNNELRTIYALLNPLTLGKHNIKSIQFTTDSFLPDKDTVNKRHKQLAKELGWSSLTKVAFKCSAMWQFHDNEKDKLTLVGVHAGVLPEHLPNPMIEELTEMKYVDINDHTRTSKKKIDHGIKWYKLWNHLNKEKYQIGGNVNVLYGHDSKKGLNIRRYTKGLDSGCVNGKSLTALEYVWNRKTKVYDNILHSVSCDRS</sequence>
<protein>
    <submittedName>
        <fullName evidence="3">Metallophosphoesterase YNL217W</fullName>
    </submittedName>
</protein>
<dbReference type="SUPFAM" id="SSF56300">
    <property type="entry name" value="Metallo-dependent phosphatases"/>
    <property type="match status" value="1"/>
</dbReference>
<evidence type="ECO:0000259" key="2">
    <source>
        <dbReference type="Pfam" id="PF00149"/>
    </source>
</evidence>
<evidence type="ECO:0000313" key="4">
    <source>
        <dbReference type="Proteomes" id="UP000422736"/>
    </source>
</evidence>